<accession>D8QJH7</accession>
<reference evidence="1 2" key="1">
    <citation type="journal article" date="2010" name="Nat. Biotechnol.">
        <title>Genome sequence of the model mushroom Schizophyllum commune.</title>
        <authorList>
            <person name="Ohm R.A."/>
            <person name="de Jong J.F."/>
            <person name="Lugones L.G."/>
            <person name="Aerts A."/>
            <person name="Kothe E."/>
            <person name="Stajich J.E."/>
            <person name="de Vries R.P."/>
            <person name="Record E."/>
            <person name="Levasseur A."/>
            <person name="Baker S.E."/>
            <person name="Bartholomew K.A."/>
            <person name="Coutinho P.M."/>
            <person name="Erdmann S."/>
            <person name="Fowler T.J."/>
            <person name="Gathman A.C."/>
            <person name="Lombard V."/>
            <person name="Henrissat B."/>
            <person name="Knabe N."/>
            <person name="Kuees U."/>
            <person name="Lilly W.W."/>
            <person name="Lindquist E."/>
            <person name="Lucas S."/>
            <person name="Magnuson J.K."/>
            <person name="Piumi F."/>
            <person name="Raudaskoski M."/>
            <person name="Salamov A."/>
            <person name="Schmutz J."/>
            <person name="Schwarze F.W.M.R."/>
            <person name="vanKuyk P.A."/>
            <person name="Horton J.S."/>
            <person name="Grigoriev I.V."/>
            <person name="Woesten H.A.B."/>
        </authorList>
    </citation>
    <scope>NUCLEOTIDE SEQUENCE [LARGE SCALE GENOMIC DNA]</scope>
    <source>
        <strain evidence="2">H4-8 / FGSC 9210</strain>
    </source>
</reference>
<dbReference type="STRING" id="578458.D8QJH7"/>
<evidence type="ECO:0000313" key="2">
    <source>
        <dbReference type="Proteomes" id="UP000007431"/>
    </source>
</evidence>
<protein>
    <submittedName>
        <fullName evidence="1">Expressed protein</fullName>
    </submittedName>
</protein>
<dbReference type="InterPro" id="IPR011333">
    <property type="entry name" value="SKP1/BTB/POZ_sf"/>
</dbReference>
<gene>
    <name evidence="1" type="ORF">SCHCODRAFT_83517</name>
</gene>
<dbReference type="OrthoDB" id="3184970at2759"/>
<dbReference type="eggNOG" id="ENOG502SQXV">
    <property type="taxonomic scope" value="Eukaryota"/>
</dbReference>
<dbReference type="Proteomes" id="UP000007431">
    <property type="component" value="Unassembled WGS sequence"/>
</dbReference>
<organism evidence="2">
    <name type="scientific">Schizophyllum commune (strain H4-8 / FGSC 9210)</name>
    <name type="common">Split gill fungus</name>
    <dbReference type="NCBI Taxonomy" id="578458"/>
    <lineage>
        <taxon>Eukaryota</taxon>
        <taxon>Fungi</taxon>
        <taxon>Dikarya</taxon>
        <taxon>Basidiomycota</taxon>
        <taxon>Agaricomycotina</taxon>
        <taxon>Agaricomycetes</taxon>
        <taxon>Agaricomycetidae</taxon>
        <taxon>Agaricales</taxon>
        <taxon>Schizophyllaceae</taxon>
        <taxon>Schizophyllum</taxon>
    </lineage>
</organism>
<proteinExistence type="predicted"/>
<dbReference type="HOGENOM" id="CLU_075133_0_0_1"/>
<dbReference type="EMBL" id="GL377314">
    <property type="protein sequence ID" value="EFI92094.1"/>
    <property type="molecule type" value="Genomic_DNA"/>
</dbReference>
<dbReference type="InParanoid" id="D8QJH7"/>
<dbReference type="RefSeq" id="XP_003026997.1">
    <property type="nucleotide sequence ID" value="XM_003026951.1"/>
</dbReference>
<name>D8QJH7_SCHCM</name>
<dbReference type="OMA" id="CKRTHYV"/>
<keyword evidence="2" id="KW-1185">Reference proteome</keyword>
<dbReference type="Gene3D" id="3.30.710.10">
    <property type="entry name" value="Potassium Channel Kv1.1, Chain A"/>
    <property type="match status" value="1"/>
</dbReference>
<evidence type="ECO:0000313" key="1">
    <source>
        <dbReference type="EMBL" id="EFI92094.1"/>
    </source>
</evidence>
<dbReference type="VEuPathDB" id="FungiDB:SCHCODRAFT_02641439"/>
<sequence>MSEDGLASLSEFPEDDTDIQSARFAFSDADVIVFRSTDGTLFNVHPCNLRYTTDGPLAEDFHAVPGEEVQLPEDAATLEMLFGFVYPNMHPSLVDIPFSKFAAVAEAAEKYHVAAARTLCRAIIRLSALYKDHPLEILDFAFRHDHRDLLDLAAPFSLREEVETARQALSLPIFSAWVAYREAFIAAFRCASIRFNDRHGDGGKTCMYWPEVVFAVDKKLEEKGGYFALSADPDALFDAGDAKCARCTSKSCAGGTKCSEQLSEWKGRFVKGRSAIVPLSRVLSCTN</sequence>
<dbReference type="AlphaFoldDB" id="D8QJH7"/>
<dbReference type="GeneID" id="9596665"/>
<dbReference type="KEGG" id="scm:SCHCO_02641439"/>